<evidence type="ECO:0000256" key="3">
    <source>
        <dbReference type="ARBA" id="ARBA00022729"/>
    </source>
</evidence>
<dbReference type="InterPro" id="IPR033764">
    <property type="entry name" value="Sdr_B"/>
</dbReference>
<dbReference type="AlphaFoldDB" id="A0A1S2VQF8"/>
<feature type="domain" description="SD-repeat containing protein B" evidence="5">
    <location>
        <begin position="639"/>
        <end position="691"/>
    </location>
</feature>
<dbReference type="SUPFAM" id="SSF117074">
    <property type="entry name" value="Hypothetical protein PA1324"/>
    <property type="match status" value="1"/>
</dbReference>
<dbReference type="Pfam" id="PF17210">
    <property type="entry name" value="SdrD_B"/>
    <property type="match status" value="1"/>
</dbReference>
<evidence type="ECO:0000256" key="1">
    <source>
        <dbReference type="ARBA" id="ARBA00004613"/>
    </source>
</evidence>
<feature type="domain" description="DUF11" evidence="4">
    <location>
        <begin position="793"/>
        <end position="894"/>
    </location>
</feature>
<organism evidence="6 7">
    <name type="scientific">Arsenicibacter rosenii</name>
    <dbReference type="NCBI Taxonomy" id="1750698"/>
    <lineage>
        <taxon>Bacteria</taxon>
        <taxon>Pseudomonadati</taxon>
        <taxon>Bacteroidota</taxon>
        <taxon>Cytophagia</taxon>
        <taxon>Cytophagales</taxon>
        <taxon>Spirosomataceae</taxon>
        <taxon>Arsenicibacter</taxon>
    </lineage>
</organism>
<gene>
    <name evidence="6" type="ORF">BLX24_02760</name>
</gene>
<sequence>MVKFYIKGFIKLVILSAFFLYSICIQAQSGSVFRDFNNNGIRDKSEGGVAGIAIQSFKTGNVVFGRAVSDAQGAYTLSPAAAANEPVRIEFFIPDSLKAFFPAAMADGAGNNGTSVQFATGSATNINFGINRAIDFCEAGPPVSIVCFIIGSGTTIGSNLLATVPANATGVDGSVVGHPNAPGASVGAVWGTSFQNETDRLFLASFMRRHTAFGTAGTGAIYVTTRPRDPAKSASYEFINLNGLTVNHARGGKVVIRTGQDPHQIPNYIADIIHDGKNPADSVGKMSLGDMDMSSDGKALYVVSLYDKRLYRILIDSDSNPLTNPTASDVLAFDIPDPGCRGGQARPFGLGIRGDEVFVGVTCDAGTSRNRSDLRAYVYKLNTMTNTFSEVISIPLDYQRGNVAGITFSRLMNAWQPWTNDPDWHNDNAAIGEVYSFSNRPEVLCPQPLLSDIVFDDDGSLVLGFMDRFGHQAIYLGPDPAGSTVDGHFVKVDPRAGGDVIRICNTGTLAKPVYAVESLGKCGSLGGGQFTEATYANPEYEYYTGDNFNDNSHTETAMGSLGLVPGSGELIVSAFDPINERNNGQVFTNGFKVLSNKTGRELRGFSLLNDVPANNGNNEFGKASGLGGVEVLCLPKPIEIGNLIWLDQNVNRIQDPGEPPIPGVQLELYNTDGQVVGRTTSNAAGHYAFNSTNVMDTVGVQRPNRPGPQIETAYTIRVAASQYNKKGFGPLTGMTLPATSQLRAFVDAPLGENEIRDNNGVLTNGFIIANVTTGNSGESDHTIDIGFVPAPVLNVSKQVNTVQARIGDILTYTVTIRNTGLGNAFGAVVQDVLSTNLTYLAGTARPSSGTFVAGNPSTWTIASLPANSSATLTYSVSVIRAGLAVNTATIPGDTAQVCTTIPYLVCVGQPYAISVSGPAGASSYTVYKDNRIVYQGPQRTYTATSPGAYRIIPVPAGTDCSYPSCCPLIIQEVRPQCIPLYWLRIK</sequence>
<dbReference type="InterPro" id="IPR013783">
    <property type="entry name" value="Ig-like_fold"/>
</dbReference>
<keyword evidence="2" id="KW-0964">Secreted</keyword>
<dbReference type="EMBL" id="MORL01000001">
    <property type="protein sequence ID" value="OIN61017.1"/>
    <property type="molecule type" value="Genomic_DNA"/>
</dbReference>
<dbReference type="Gene3D" id="2.60.40.10">
    <property type="entry name" value="Immunoglobulins"/>
    <property type="match status" value="2"/>
</dbReference>
<name>A0A1S2VQF8_9BACT</name>
<dbReference type="Gene3D" id="2.60.40.740">
    <property type="match status" value="1"/>
</dbReference>
<evidence type="ECO:0000313" key="7">
    <source>
        <dbReference type="Proteomes" id="UP000181790"/>
    </source>
</evidence>
<keyword evidence="7" id="KW-1185">Reference proteome</keyword>
<dbReference type="InterPro" id="IPR051172">
    <property type="entry name" value="Chlamydia_OmcB"/>
</dbReference>
<dbReference type="NCBIfam" id="TIGR01451">
    <property type="entry name" value="B_ant_repeat"/>
    <property type="match status" value="1"/>
</dbReference>
<dbReference type="InterPro" id="IPR001434">
    <property type="entry name" value="OmcB-like_DUF11"/>
</dbReference>
<comment type="caution">
    <text evidence="6">The sequence shown here is derived from an EMBL/GenBank/DDBJ whole genome shotgun (WGS) entry which is preliminary data.</text>
</comment>
<dbReference type="RefSeq" id="WP_071501522.1">
    <property type="nucleotide sequence ID" value="NZ_MORL01000001.1"/>
</dbReference>
<evidence type="ECO:0000256" key="2">
    <source>
        <dbReference type="ARBA" id="ARBA00022525"/>
    </source>
</evidence>
<reference evidence="6 7" key="1">
    <citation type="submission" date="2016-10" db="EMBL/GenBank/DDBJ databases">
        <title>Arsenicibacter rosenii gen. nov., sp. nov., an efficient arsenic-methylating bacterium isolated from an arsenic-contaminated paddy soil.</title>
        <authorList>
            <person name="Huang K."/>
        </authorList>
    </citation>
    <scope>NUCLEOTIDE SEQUENCE [LARGE SCALE GENOMIC DNA]</scope>
    <source>
        <strain evidence="6 7">SM-1</strain>
    </source>
</reference>
<evidence type="ECO:0000313" key="6">
    <source>
        <dbReference type="EMBL" id="OIN61017.1"/>
    </source>
</evidence>
<dbReference type="Proteomes" id="UP000181790">
    <property type="component" value="Unassembled WGS sequence"/>
</dbReference>
<dbReference type="PANTHER" id="PTHR34819">
    <property type="entry name" value="LARGE CYSTEINE-RICH PERIPLASMIC PROTEIN OMCB"/>
    <property type="match status" value="1"/>
</dbReference>
<dbReference type="PANTHER" id="PTHR34819:SF3">
    <property type="entry name" value="CELL SURFACE PROTEIN"/>
    <property type="match status" value="1"/>
</dbReference>
<evidence type="ECO:0000259" key="5">
    <source>
        <dbReference type="Pfam" id="PF17210"/>
    </source>
</evidence>
<protein>
    <recommendedName>
        <fullName evidence="8">DUF11 domain-containing protein</fullName>
    </recommendedName>
</protein>
<evidence type="ECO:0000259" key="4">
    <source>
        <dbReference type="Pfam" id="PF01345"/>
    </source>
</evidence>
<comment type="subcellular location">
    <subcellularLocation>
        <location evidence="1">Secreted</location>
    </subcellularLocation>
</comment>
<keyword evidence="3" id="KW-0732">Signal</keyword>
<accession>A0A1S2VQF8</accession>
<dbReference type="InterPro" id="IPR047589">
    <property type="entry name" value="DUF11_rpt"/>
</dbReference>
<dbReference type="GO" id="GO:0005576">
    <property type="term" value="C:extracellular region"/>
    <property type="evidence" value="ECO:0007669"/>
    <property type="project" value="UniProtKB-SubCell"/>
</dbReference>
<proteinExistence type="predicted"/>
<evidence type="ECO:0008006" key="8">
    <source>
        <dbReference type="Google" id="ProtNLM"/>
    </source>
</evidence>
<dbReference type="OrthoDB" id="3169091at2"/>
<dbReference type="Pfam" id="PF01345">
    <property type="entry name" value="DUF11"/>
    <property type="match status" value="1"/>
</dbReference>